<reference evidence="2" key="1">
    <citation type="journal article" date="2019" name="Int. J. Syst. Evol. Microbiol.">
        <title>The Global Catalogue of Microorganisms (GCM) 10K type strain sequencing project: providing services to taxonomists for standard genome sequencing and annotation.</title>
        <authorList>
            <consortium name="The Broad Institute Genomics Platform"/>
            <consortium name="The Broad Institute Genome Sequencing Center for Infectious Disease"/>
            <person name="Wu L."/>
            <person name="Ma J."/>
        </authorList>
    </citation>
    <scope>NUCLEOTIDE SEQUENCE [LARGE SCALE GENOMIC DNA]</scope>
    <source>
        <strain evidence="2">CGMCC 1.12286</strain>
    </source>
</reference>
<dbReference type="InterPro" id="IPR036638">
    <property type="entry name" value="HLH_DNA-bd_sf"/>
</dbReference>
<evidence type="ECO:0000313" key="2">
    <source>
        <dbReference type="Proteomes" id="UP001597079"/>
    </source>
</evidence>
<evidence type="ECO:0000313" key="1">
    <source>
        <dbReference type="EMBL" id="MFD1673212.1"/>
    </source>
</evidence>
<protein>
    <submittedName>
        <fullName evidence="1">Spo0E family sporulation regulatory protein-aspartic acid phosphatase</fullName>
    </submittedName>
</protein>
<dbReference type="Proteomes" id="UP001597079">
    <property type="component" value="Unassembled WGS sequence"/>
</dbReference>
<dbReference type="SUPFAM" id="SSF140500">
    <property type="entry name" value="BAS1536-like"/>
    <property type="match status" value="1"/>
</dbReference>
<dbReference type="Gene3D" id="4.10.280.10">
    <property type="entry name" value="Helix-loop-helix DNA-binding domain"/>
    <property type="match status" value="1"/>
</dbReference>
<dbReference type="RefSeq" id="WP_377940560.1">
    <property type="nucleotide sequence ID" value="NZ_JBHUCX010000002.1"/>
</dbReference>
<accession>A0ABW4JA51</accession>
<organism evidence="1 2">
    <name type="scientific">Alicyclobacillus fodiniaquatilis</name>
    <dbReference type="NCBI Taxonomy" id="1661150"/>
    <lineage>
        <taxon>Bacteria</taxon>
        <taxon>Bacillati</taxon>
        <taxon>Bacillota</taxon>
        <taxon>Bacilli</taxon>
        <taxon>Bacillales</taxon>
        <taxon>Alicyclobacillaceae</taxon>
        <taxon>Alicyclobacillus</taxon>
    </lineage>
</organism>
<dbReference type="EMBL" id="JBHUCX010000002">
    <property type="protein sequence ID" value="MFD1673212.1"/>
    <property type="molecule type" value="Genomic_DNA"/>
</dbReference>
<gene>
    <name evidence="1" type="ORF">ACFSB2_00560</name>
</gene>
<dbReference type="InterPro" id="IPR018540">
    <property type="entry name" value="Spo0E-like"/>
</dbReference>
<sequence>MKFSKTGEMIEFLRSKMLQLADQHGSLTHPDVIAASQRLDYFIVSVQKAAFSATPETRLPRLAR</sequence>
<proteinExistence type="predicted"/>
<dbReference type="InterPro" id="IPR037208">
    <property type="entry name" value="Spo0E-like_sf"/>
</dbReference>
<dbReference type="Pfam" id="PF09388">
    <property type="entry name" value="SpoOE-like"/>
    <property type="match status" value="1"/>
</dbReference>
<name>A0ABW4JA51_9BACL</name>
<keyword evidence="2" id="KW-1185">Reference proteome</keyword>
<comment type="caution">
    <text evidence="1">The sequence shown here is derived from an EMBL/GenBank/DDBJ whole genome shotgun (WGS) entry which is preliminary data.</text>
</comment>